<name>A0A927E9A0_9HYPH</name>
<dbReference type="Proteomes" id="UP000619295">
    <property type="component" value="Unassembled WGS sequence"/>
</dbReference>
<reference evidence="1" key="1">
    <citation type="submission" date="2020-09" db="EMBL/GenBank/DDBJ databases">
        <title>Bosea spartocytisi sp. nov. a root nodule endophyte of Spartocytisus supranubius in the high mountain ecosystem fo the Teide National Park (Canary Islands, Spain).</title>
        <authorList>
            <person name="Pulido-Suarez L."/>
            <person name="Peix A."/>
            <person name="Igual J.M."/>
            <person name="Socas-Perez N."/>
            <person name="Velazquez E."/>
            <person name="Flores-Felix J.D."/>
            <person name="Leon-Barrios M."/>
        </authorList>
    </citation>
    <scope>NUCLEOTIDE SEQUENCE</scope>
    <source>
        <strain evidence="1">SSUT16</strain>
    </source>
</reference>
<keyword evidence="2" id="KW-1185">Reference proteome</keyword>
<evidence type="ECO:0000313" key="2">
    <source>
        <dbReference type="Proteomes" id="UP000619295"/>
    </source>
</evidence>
<accession>A0A927E9A0</accession>
<protein>
    <submittedName>
        <fullName evidence="1">Uncharacterized protein</fullName>
    </submittedName>
</protein>
<sequence length="311" mass="33761">MPHFVGIPATANSPGLSSLALKDPSGNAAVAVWAAGMDWRIRLCAPGNAFVSMSSSRFQSPPPYKKDANLHVYFMLRGLKAGDNIAAYDASGRPQTAALPITFASTDRPSNNLPPRPSVSSAKLILNPAGAEQADLKTTGQDWVNGIEKVIKYILANQMGRLIVNFLPGNVNIFPFLSGEQNANSTVQFSPKNFSGSLAPGAQPNEILFHEFCHIADGVLRSYDPLTDPETGIVFNYSGTDFFSVNATNVYASMRGRPLRKDHVGFQAMPAKFKDFDKFWDLAKPNLDKLRAAKPILYGQVSAIDAPWNPF</sequence>
<dbReference type="EMBL" id="JACXWY010000007">
    <property type="protein sequence ID" value="MBD3846617.1"/>
    <property type="molecule type" value="Genomic_DNA"/>
</dbReference>
<gene>
    <name evidence="1" type="ORF">IED13_12985</name>
</gene>
<dbReference type="AlphaFoldDB" id="A0A927E9A0"/>
<organism evidence="1 2">
    <name type="scientific">Bosea spartocytisi</name>
    <dbReference type="NCBI Taxonomy" id="2773451"/>
    <lineage>
        <taxon>Bacteria</taxon>
        <taxon>Pseudomonadati</taxon>
        <taxon>Pseudomonadota</taxon>
        <taxon>Alphaproteobacteria</taxon>
        <taxon>Hyphomicrobiales</taxon>
        <taxon>Boseaceae</taxon>
        <taxon>Bosea</taxon>
    </lineage>
</organism>
<comment type="caution">
    <text evidence="1">The sequence shown here is derived from an EMBL/GenBank/DDBJ whole genome shotgun (WGS) entry which is preliminary data.</text>
</comment>
<proteinExistence type="predicted"/>
<evidence type="ECO:0000313" key="1">
    <source>
        <dbReference type="EMBL" id="MBD3846617.1"/>
    </source>
</evidence>
<dbReference type="RefSeq" id="WP_191124414.1">
    <property type="nucleotide sequence ID" value="NZ_JACXWY010000007.1"/>
</dbReference>